<feature type="region of interest" description="Disordered" evidence="10">
    <location>
        <begin position="269"/>
        <end position="329"/>
    </location>
</feature>
<keyword evidence="9" id="KW-0739">Sodium transport</keyword>
<dbReference type="Gene3D" id="1.20.1530.20">
    <property type="match status" value="2"/>
</dbReference>
<comment type="subcellular location">
    <subcellularLocation>
        <location evidence="1">Membrane</location>
        <topology evidence="1">Multi-pass membrane protein</topology>
    </subcellularLocation>
</comment>
<dbReference type="GO" id="GO:0006814">
    <property type="term" value="P:sodium ion transport"/>
    <property type="evidence" value="ECO:0007669"/>
    <property type="project" value="UniProtKB-KW"/>
</dbReference>
<keyword evidence="4 11" id="KW-0812">Transmembrane</keyword>
<dbReference type="PANTHER" id="PTHR43562">
    <property type="entry name" value="NAPA-TYPE SODIUM/HYDROGEN ANTIPORTER"/>
    <property type="match status" value="1"/>
</dbReference>
<feature type="region of interest" description="Disordered" evidence="10">
    <location>
        <begin position="409"/>
        <end position="433"/>
    </location>
</feature>
<keyword evidence="8 11" id="KW-0472">Membrane</keyword>
<dbReference type="InterPro" id="IPR006153">
    <property type="entry name" value="Cation/H_exchanger_TM"/>
</dbReference>
<evidence type="ECO:0000313" key="14">
    <source>
        <dbReference type="Proteomes" id="UP001375240"/>
    </source>
</evidence>
<evidence type="ECO:0000256" key="4">
    <source>
        <dbReference type="ARBA" id="ARBA00022692"/>
    </source>
</evidence>
<feature type="transmembrane region" description="Helical" evidence="11">
    <location>
        <begin position="179"/>
        <end position="198"/>
    </location>
</feature>
<evidence type="ECO:0000256" key="2">
    <source>
        <dbReference type="ARBA" id="ARBA00022448"/>
    </source>
</evidence>
<feature type="transmembrane region" description="Helical" evidence="11">
    <location>
        <begin position="73"/>
        <end position="98"/>
    </location>
</feature>
<evidence type="ECO:0000256" key="8">
    <source>
        <dbReference type="ARBA" id="ARBA00023136"/>
    </source>
</evidence>
<evidence type="ECO:0000256" key="1">
    <source>
        <dbReference type="ARBA" id="ARBA00004141"/>
    </source>
</evidence>
<evidence type="ECO:0000256" key="3">
    <source>
        <dbReference type="ARBA" id="ARBA00022449"/>
    </source>
</evidence>
<protein>
    <recommendedName>
        <fullName evidence="12">Cation/H+ exchanger transmembrane domain-containing protein</fullName>
    </recommendedName>
</protein>
<dbReference type="GO" id="GO:0016020">
    <property type="term" value="C:membrane"/>
    <property type="evidence" value="ECO:0007669"/>
    <property type="project" value="UniProtKB-SubCell"/>
</dbReference>
<evidence type="ECO:0000256" key="6">
    <source>
        <dbReference type="ARBA" id="ARBA00023053"/>
    </source>
</evidence>
<feature type="transmembrane region" description="Helical" evidence="11">
    <location>
        <begin position="376"/>
        <end position="399"/>
    </location>
</feature>
<sequence length="433" mass="45583">MVDAKPLQCFSGGAAMSATSLGTTFTILSSAGFAGTRIGVVLTAAAMMDDVVGLVMVQVVAGMGGEGFRVASVVRPVGASVGLVVVAVVVGKGCEYLFRGRKVPESLRGFGAVWAMQTAVLVVVVVAAGYAGASVLFGAFIAGMLVTWWDERRDGVESVETGRARITGVLTYERYYEPVVKTILIPFFFASIGFSVPIKRMFAGRIVWRGIVYSVLMLFAKLVTGIWLLVADLPFRAAIKSQKLWSPNAATKKKEKKPVRLTFDTKDDAASKVKLPPTPPGSPRGDTSGDIAVPEGDDITPALAVPTITPSNEDGTPSKEPTSSAEKDNKPAVSLYPALILGLAMVARGEISFLIASIASANGIFTSGGDGGDDDVFVIVVWAAVICTVVGPLGVGLLVRRVKRLEERQKRGAGERGPLGEWSVNVTRDGSTR</sequence>
<evidence type="ECO:0000256" key="7">
    <source>
        <dbReference type="ARBA" id="ARBA00023065"/>
    </source>
</evidence>
<feature type="compositionally biased region" description="Polar residues" evidence="10">
    <location>
        <begin position="308"/>
        <end position="324"/>
    </location>
</feature>
<feature type="domain" description="Cation/H+ exchanger transmembrane" evidence="12">
    <location>
        <begin position="5"/>
        <end position="229"/>
    </location>
</feature>
<keyword evidence="14" id="KW-1185">Reference proteome</keyword>
<keyword evidence="6" id="KW-0915">Sodium</keyword>
<dbReference type="PANTHER" id="PTHR43562:SF3">
    <property type="entry name" value="SODIUM ION_PROTON EXCHANGER (EUROFUNG)"/>
    <property type="match status" value="1"/>
</dbReference>
<dbReference type="AlphaFoldDB" id="A0AAV9U2N2"/>
<dbReference type="EMBL" id="JAVHNQ010000015">
    <property type="protein sequence ID" value="KAK6332353.1"/>
    <property type="molecule type" value="Genomic_DNA"/>
</dbReference>
<keyword evidence="3" id="KW-0050">Antiport</keyword>
<evidence type="ECO:0000256" key="9">
    <source>
        <dbReference type="ARBA" id="ARBA00023201"/>
    </source>
</evidence>
<accession>A0AAV9U2N2</accession>
<dbReference type="InterPro" id="IPR038770">
    <property type="entry name" value="Na+/solute_symporter_sf"/>
</dbReference>
<evidence type="ECO:0000313" key="13">
    <source>
        <dbReference type="EMBL" id="KAK6332353.1"/>
    </source>
</evidence>
<feature type="transmembrane region" description="Helical" evidence="11">
    <location>
        <begin position="119"/>
        <end position="149"/>
    </location>
</feature>
<dbReference type="GO" id="GO:1902600">
    <property type="term" value="P:proton transmembrane transport"/>
    <property type="evidence" value="ECO:0007669"/>
    <property type="project" value="InterPro"/>
</dbReference>
<name>A0AAV9U2N2_9PEZI</name>
<reference evidence="13 14" key="1">
    <citation type="submission" date="2019-10" db="EMBL/GenBank/DDBJ databases">
        <authorList>
            <person name="Palmer J.M."/>
        </authorList>
    </citation>
    <scope>NUCLEOTIDE SEQUENCE [LARGE SCALE GENOMIC DNA]</scope>
    <source>
        <strain evidence="13 14">TWF696</strain>
    </source>
</reference>
<keyword evidence="2" id="KW-0813">Transport</keyword>
<dbReference type="GO" id="GO:0015297">
    <property type="term" value="F:antiporter activity"/>
    <property type="evidence" value="ECO:0007669"/>
    <property type="project" value="UniProtKB-KW"/>
</dbReference>
<evidence type="ECO:0000256" key="11">
    <source>
        <dbReference type="SAM" id="Phobius"/>
    </source>
</evidence>
<organism evidence="13 14">
    <name type="scientific">Orbilia brochopaga</name>
    <dbReference type="NCBI Taxonomy" id="3140254"/>
    <lineage>
        <taxon>Eukaryota</taxon>
        <taxon>Fungi</taxon>
        <taxon>Dikarya</taxon>
        <taxon>Ascomycota</taxon>
        <taxon>Pezizomycotina</taxon>
        <taxon>Orbiliomycetes</taxon>
        <taxon>Orbiliales</taxon>
        <taxon>Orbiliaceae</taxon>
        <taxon>Orbilia</taxon>
    </lineage>
</organism>
<keyword evidence="7" id="KW-0406">Ion transport</keyword>
<comment type="caution">
    <text evidence="13">The sequence shown here is derived from an EMBL/GenBank/DDBJ whole genome shotgun (WGS) entry which is preliminary data.</text>
</comment>
<evidence type="ECO:0000256" key="5">
    <source>
        <dbReference type="ARBA" id="ARBA00022989"/>
    </source>
</evidence>
<gene>
    <name evidence="13" type="ORF">TWF696_003071</name>
</gene>
<evidence type="ECO:0000256" key="10">
    <source>
        <dbReference type="SAM" id="MobiDB-lite"/>
    </source>
</evidence>
<dbReference type="Proteomes" id="UP001375240">
    <property type="component" value="Unassembled WGS sequence"/>
</dbReference>
<keyword evidence="5 11" id="KW-1133">Transmembrane helix</keyword>
<feature type="compositionally biased region" description="Polar residues" evidence="10">
    <location>
        <begin position="424"/>
        <end position="433"/>
    </location>
</feature>
<feature type="transmembrane region" description="Helical" evidence="11">
    <location>
        <begin position="40"/>
        <end position="61"/>
    </location>
</feature>
<dbReference type="Pfam" id="PF00999">
    <property type="entry name" value="Na_H_Exchanger"/>
    <property type="match status" value="1"/>
</dbReference>
<feature type="transmembrane region" description="Helical" evidence="11">
    <location>
        <begin position="12"/>
        <end position="33"/>
    </location>
</feature>
<proteinExistence type="predicted"/>
<evidence type="ECO:0000259" key="12">
    <source>
        <dbReference type="Pfam" id="PF00999"/>
    </source>
</evidence>
<feature type="transmembrane region" description="Helical" evidence="11">
    <location>
        <begin position="210"/>
        <end position="230"/>
    </location>
</feature>